<evidence type="ECO:0000256" key="1">
    <source>
        <dbReference type="SAM" id="MobiDB-lite"/>
    </source>
</evidence>
<evidence type="ECO:0000313" key="3">
    <source>
        <dbReference type="Proteomes" id="UP000238823"/>
    </source>
</evidence>
<name>A0A2S9YIR5_9BACT</name>
<protein>
    <submittedName>
        <fullName evidence="2">Uncharacterized protein</fullName>
    </submittedName>
</protein>
<evidence type="ECO:0000313" key="2">
    <source>
        <dbReference type="EMBL" id="PRQ04916.1"/>
    </source>
</evidence>
<gene>
    <name evidence="2" type="ORF">ENSA7_48470</name>
</gene>
<accession>A0A2S9YIR5</accession>
<proteinExistence type="predicted"/>
<sequence length="291" mass="29995">MSLDIEPTPQSRRSILDNIERWRAVGLFVLLAACGDTRATDETGGGTTDTDTDTEAGDPSDTSTTDDSGGGMQECDPIAQDCPAGFKCTAFDKDASGLWNANQCVAEPANGGVAGDQCAIEGPDMFTGIDNCAEGYICLNVDENQENGACIEFCSADMSCPNTSGGDGVCIVVNDGALPICLATCDPLLQDCQGQAACYGTDQPPFICFNPDAKGGGQDGAPCDYVNACLEGLSCAAAASQEDCAVMEFGCCTPFCPLDGSATCTGNEECVPFFEVEQPGFENVGICALPS</sequence>
<feature type="region of interest" description="Disordered" evidence="1">
    <location>
        <begin position="39"/>
        <end position="74"/>
    </location>
</feature>
<organism evidence="2 3">
    <name type="scientific">Enhygromyxa salina</name>
    <dbReference type="NCBI Taxonomy" id="215803"/>
    <lineage>
        <taxon>Bacteria</taxon>
        <taxon>Pseudomonadati</taxon>
        <taxon>Myxococcota</taxon>
        <taxon>Polyangia</taxon>
        <taxon>Nannocystales</taxon>
        <taxon>Nannocystaceae</taxon>
        <taxon>Enhygromyxa</taxon>
    </lineage>
</organism>
<dbReference type="EMBL" id="PVNL01000100">
    <property type="protein sequence ID" value="PRQ04916.1"/>
    <property type="molecule type" value="Genomic_DNA"/>
</dbReference>
<dbReference type="OrthoDB" id="5505241at2"/>
<dbReference type="Proteomes" id="UP000238823">
    <property type="component" value="Unassembled WGS sequence"/>
</dbReference>
<reference evidence="2 3" key="1">
    <citation type="submission" date="2018-03" db="EMBL/GenBank/DDBJ databases">
        <title>Draft Genome Sequences of the Obligatory Marine Myxobacteria Enhygromyxa salina SWB007.</title>
        <authorList>
            <person name="Poehlein A."/>
            <person name="Moghaddam J.A."/>
            <person name="Harms H."/>
            <person name="Alanjari M."/>
            <person name="Koenig G.M."/>
            <person name="Daniel R."/>
            <person name="Schaeberle T.F."/>
        </authorList>
    </citation>
    <scope>NUCLEOTIDE SEQUENCE [LARGE SCALE GENOMIC DNA]</scope>
    <source>
        <strain evidence="2 3">SWB007</strain>
    </source>
</reference>
<comment type="caution">
    <text evidence="2">The sequence shown here is derived from an EMBL/GenBank/DDBJ whole genome shotgun (WGS) entry which is preliminary data.</text>
</comment>
<dbReference type="RefSeq" id="WP_146158087.1">
    <property type="nucleotide sequence ID" value="NZ_PVNL01000100.1"/>
</dbReference>
<dbReference type="AlphaFoldDB" id="A0A2S9YIR5"/>